<keyword evidence="13 18" id="KW-1015">Disulfide bond</keyword>
<dbReference type="Ensembl" id="ENSNMLT00000049817.1">
    <property type="protein sequence ID" value="ENSNMLP00000044888.1"/>
    <property type="gene ID" value="ENSNMLG00000027118.1"/>
</dbReference>
<evidence type="ECO:0000256" key="12">
    <source>
        <dbReference type="ARBA" id="ARBA00023136"/>
    </source>
</evidence>
<protein>
    <recommendedName>
        <fullName evidence="2">Thrombomodulin</fullName>
    </recommendedName>
</protein>
<keyword evidence="14" id="KW-0675">Receptor</keyword>
<proteinExistence type="predicted"/>
<dbReference type="CDD" id="cd00054">
    <property type="entry name" value="EGF_CA"/>
    <property type="match status" value="1"/>
</dbReference>
<evidence type="ECO:0000313" key="24">
    <source>
        <dbReference type="Proteomes" id="UP000694523"/>
    </source>
</evidence>
<dbReference type="GO" id="GO:0030246">
    <property type="term" value="F:carbohydrate binding"/>
    <property type="evidence" value="ECO:0007669"/>
    <property type="project" value="UniProtKB-KW"/>
</dbReference>
<dbReference type="InterPro" id="IPR000742">
    <property type="entry name" value="EGF"/>
</dbReference>
<comment type="subunit">
    <text evidence="17">Interacts with ITGAL, ITGAM and ITGB2. Interacts with thrombin/F2; this interaction switches the specificity of thrombin from a procoagulant to an anticoagulant and antifibrinolytic protease. Interacts with ANGP1 and ANGP2; these interactions significantly inhibit the generation of activated PC and TAFIa/CPB2 by the thrombin/thrombomodulin complex. Interacts with PF4; this interaction enhances generation of activated protein C. Interacts with HMGB1; this interaction inhibits HMGB1 inflammatory activity.</text>
</comment>
<organism evidence="23 24">
    <name type="scientific">Neogobius melanostomus</name>
    <name type="common">round goby</name>
    <dbReference type="NCBI Taxonomy" id="47308"/>
    <lineage>
        <taxon>Eukaryota</taxon>
        <taxon>Metazoa</taxon>
        <taxon>Chordata</taxon>
        <taxon>Craniata</taxon>
        <taxon>Vertebrata</taxon>
        <taxon>Euteleostomi</taxon>
        <taxon>Actinopterygii</taxon>
        <taxon>Neopterygii</taxon>
        <taxon>Teleostei</taxon>
        <taxon>Neoteleostei</taxon>
        <taxon>Acanthomorphata</taxon>
        <taxon>Gobiaria</taxon>
        <taxon>Gobiiformes</taxon>
        <taxon>Gobioidei</taxon>
        <taxon>Gobiidae</taxon>
        <taxon>Benthophilinae</taxon>
        <taxon>Neogobiini</taxon>
        <taxon>Neogobius</taxon>
    </lineage>
</organism>
<dbReference type="SMART" id="SM00181">
    <property type="entry name" value="EGF"/>
    <property type="match status" value="3"/>
</dbReference>
<keyword evidence="8" id="KW-0430">Lectin</keyword>
<feature type="region of interest" description="Disordered" evidence="19">
    <location>
        <begin position="334"/>
        <end position="355"/>
    </location>
</feature>
<name>A0A8C6V1R9_9GOBI</name>
<dbReference type="Pfam" id="PF00059">
    <property type="entry name" value="Lectin_C"/>
    <property type="match status" value="1"/>
</dbReference>
<dbReference type="InterPro" id="IPR001881">
    <property type="entry name" value="EGF-like_Ca-bd_dom"/>
</dbReference>
<evidence type="ECO:0000259" key="21">
    <source>
        <dbReference type="PROSITE" id="PS50026"/>
    </source>
</evidence>
<dbReference type="InterPro" id="IPR015149">
    <property type="entry name" value="Tme5_EGF-like"/>
</dbReference>
<keyword evidence="12 20" id="KW-0472">Membrane</keyword>
<keyword evidence="7" id="KW-0732">Signal</keyword>
<evidence type="ECO:0000256" key="9">
    <source>
        <dbReference type="ARBA" id="ARBA00022737"/>
    </source>
</evidence>
<feature type="domain" description="EGF-like" evidence="21">
    <location>
        <begin position="233"/>
        <end position="271"/>
    </location>
</feature>
<evidence type="ECO:0000256" key="14">
    <source>
        <dbReference type="ARBA" id="ARBA00023170"/>
    </source>
</evidence>
<evidence type="ECO:0000256" key="20">
    <source>
        <dbReference type="SAM" id="Phobius"/>
    </source>
</evidence>
<dbReference type="SMART" id="SM00034">
    <property type="entry name" value="CLECT"/>
    <property type="match status" value="1"/>
</dbReference>
<dbReference type="InterPro" id="IPR016187">
    <property type="entry name" value="CTDL_fold"/>
</dbReference>
<evidence type="ECO:0000256" key="3">
    <source>
        <dbReference type="ARBA" id="ARBA00022536"/>
    </source>
</evidence>
<accession>A0A8C6V1R9</accession>
<evidence type="ECO:0000256" key="16">
    <source>
        <dbReference type="ARBA" id="ARBA00045242"/>
    </source>
</evidence>
<evidence type="ECO:0000256" key="15">
    <source>
        <dbReference type="ARBA" id="ARBA00023180"/>
    </source>
</evidence>
<dbReference type="PROSITE" id="PS50041">
    <property type="entry name" value="C_TYPE_LECTIN_2"/>
    <property type="match status" value="1"/>
</dbReference>
<dbReference type="GO" id="GO:0005509">
    <property type="term" value="F:calcium ion binding"/>
    <property type="evidence" value="ECO:0007669"/>
    <property type="project" value="InterPro"/>
</dbReference>
<evidence type="ECO:0000256" key="5">
    <source>
        <dbReference type="ARBA" id="ARBA00022583"/>
    </source>
</evidence>
<keyword evidence="3 18" id="KW-0245">EGF-like domain</keyword>
<sequence>KCTLTSCPRARHFTHIASTAQGELPTGGYCIGNMCFALFETIIDFEGAQNVCGQHMGNLMTVRSSVDHDTLSLLLGNTTGLHWIGLHLPKGCPDLSKELRGYEWVTTETRSDFYNWAEASPVVNKCPLQPLSWQENLCQSQIDGFLCEYMFLDESCEIQHGGCEHRCTDDPENHPVCYCQPGFTADPMSPDKCKLHCGKEECVAVCDPNNRYQCYCPDGYILEERVAHSVCIDIDECESDAHCDQDCENSFGGYECFCNPGFTLVDKTTCEIGGTIGVTEKVIVVTVAPTHRPSGVSAGGFVGIIICTVFLILLAVFFIHHILCGKGKTDSPEALKAPESPEAHSLHLVTTDTTT</sequence>
<evidence type="ECO:0000256" key="1">
    <source>
        <dbReference type="ARBA" id="ARBA00004479"/>
    </source>
</evidence>
<dbReference type="InterPro" id="IPR009030">
    <property type="entry name" value="Growth_fac_rcpt_cys_sf"/>
</dbReference>
<dbReference type="FunFam" id="2.10.25.10:FF:000009">
    <property type="entry name" value="Low-density lipoprotein receptor isoform 1"/>
    <property type="match status" value="1"/>
</dbReference>
<dbReference type="SUPFAM" id="SSF56436">
    <property type="entry name" value="C-type lectin-like"/>
    <property type="match status" value="1"/>
</dbReference>
<evidence type="ECO:0000256" key="19">
    <source>
        <dbReference type="SAM" id="MobiDB-lite"/>
    </source>
</evidence>
<evidence type="ECO:0000256" key="6">
    <source>
        <dbReference type="ARBA" id="ARBA00022692"/>
    </source>
</evidence>
<dbReference type="PROSITE" id="PS00010">
    <property type="entry name" value="ASX_HYDROXYL"/>
    <property type="match status" value="1"/>
</dbReference>
<keyword evidence="5" id="KW-0254">Endocytosis</keyword>
<evidence type="ECO:0000256" key="7">
    <source>
        <dbReference type="ARBA" id="ARBA00022729"/>
    </source>
</evidence>
<keyword evidence="15" id="KW-0325">Glycoprotein</keyword>
<dbReference type="SUPFAM" id="SSF57196">
    <property type="entry name" value="EGF/Laminin"/>
    <property type="match status" value="1"/>
</dbReference>
<dbReference type="PROSITE" id="PS50026">
    <property type="entry name" value="EGF_3"/>
    <property type="match status" value="1"/>
</dbReference>
<evidence type="ECO:0000256" key="18">
    <source>
        <dbReference type="PROSITE-ProRule" id="PRU00076"/>
    </source>
</evidence>
<feature type="domain" description="C-type lectin" evidence="22">
    <location>
        <begin position="31"/>
        <end position="141"/>
    </location>
</feature>
<dbReference type="SMART" id="SM00179">
    <property type="entry name" value="EGF_CA"/>
    <property type="match status" value="3"/>
</dbReference>
<feature type="disulfide bond" evidence="18">
    <location>
        <begin position="237"/>
        <end position="247"/>
    </location>
</feature>
<evidence type="ECO:0000256" key="17">
    <source>
        <dbReference type="ARBA" id="ARBA00046453"/>
    </source>
</evidence>
<comment type="function">
    <text evidence="16">Endothelial cell receptor that plays a critical role in regulating several physiological processes including hemostasis, coagulation, fibrinolysis, inflammation, and angiogenesis. Acts as a cofactor for thrombin activation of protein C/PROC on the surface of vascular endothelial cells leading to initiation of the activated protein C anticoagulant pathway. Also accelerates the activation of the plasma carboxypeptidase B2/CPB2, which catalyzes removal of C-terminal basic amino acids from its substrates including kinins or anaphylatoxins leading to fibrinolysis inhibition. Plays critical protective roles in changing the cleavage specificity of protease-activated receptor 1/PAR1, inhibiting endothelial cell permeability and inflammation. Suppresses inflammation distinctly from its anticoagulant cofactor activity by sequestering HMGB1 thereby preventing it from engaging cellular receptors such as RAGE and contributing to the inflammatory response.</text>
</comment>
<keyword evidence="6 20" id="KW-0812">Transmembrane</keyword>
<evidence type="ECO:0000256" key="8">
    <source>
        <dbReference type="ARBA" id="ARBA00022734"/>
    </source>
</evidence>
<dbReference type="Gene3D" id="3.10.100.10">
    <property type="entry name" value="Mannose-Binding Protein A, subunit A"/>
    <property type="match status" value="1"/>
</dbReference>
<dbReference type="AlphaFoldDB" id="A0A8C6V1R9"/>
<dbReference type="Gene3D" id="2.10.25.10">
    <property type="entry name" value="Laminin"/>
    <property type="match status" value="3"/>
</dbReference>
<reference evidence="23" key="1">
    <citation type="submission" date="2025-08" db="UniProtKB">
        <authorList>
            <consortium name="Ensembl"/>
        </authorList>
    </citation>
    <scope>IDENTIFICATION</scope>
</reference>
<comment type="subcellular location">
    <subcellularLocation>
        <location evidence="1">Membrane</location>
        <topology evidence="1">Single-pass type I membrane protein</topology>
    </subcellularLocation>
</comment>
<dbReference type="GO" id="GO:0004888">
    <property type="term" value="F:transmembrane signaling receptor activity"/>
    <property type="evidence" value="ECO:0007669"/>
    <property type="project" value="InterPro"/>
</dbReference>
<keyword evidence="24" id="KW-1185">Reference proteome</keyword>
<dbReference type="PROSITE" id="PS01186">
    <property type="entry name" value="EGF_2"/>
    <property type="match status" value="1"/>
</dbReference>
<dbReference type="InterPro" id="IPR018097">
    <property type="entry name" value="EGF_Ca-bd_CS"/>
</dbReference>
<keyword evidence="9" id="KW-0677">Repeat</keyword>
<dbReference type="Proteomes" id="UP000694523">
    <property type="component" value="Unplaced"/>
</dbReference>
<evidence type="ECO:0000256" key="13">
    <source>
        <dbReference type="ARBA" id="ARBA00023157"/>
    </source>
</evidence>
<dbReference type="InterPro" id="IPR051505">
    <property type="entry name" value="C-type_lectin_domain"/>
</dbReference>
<dbReference type="GO" id="GO:0016020">
    <property type="term" value="C:membrane"/>
    <property type="evidence" value="ECO:0007669"/>
    <property type="project" value="UniProtKB-SubCell"/>
</dbReference>
<comment type="caution">
    <text evidence="18">Lacks conserved residue(s) required for the propagation of feature annotation.</text>
</comment>
<dbReference type="InterPro" id="IPR016186">
    <property type="entry name" value="C-type_lectin-like/link_sf"/>
</dbReference>
<keyword evidence="11 20" id="KW-1133">Transmembrane helix</keyword>
<dbReference type="GO" id="GO:0006897">
    <property type="term" value="P:endocytosis"/>
    <property type="evidence" value="ECO:0007669"/>
    <property type="project" value="UniProtKB-KW"/>
</dbReference>
<evidence type="ECO:0000256" key="10">
    <source>
        <dbReference type="ARBA" id="ARBA00022974"/>
    </source>
</evidence>
<dbReference type="SUPFAM" id="SSF57184">
    <property type="entry name" value="Growth factor receptor domain"/>
    <property type="match status" value="1"/>
</dbReference>
<evidence type="ECO:0000256" key="4">
    <source>
        <dbReference type="ARBA" id="ARBA00022553"/>
    </source>
</evidence>
<evidence type="ECO:0000256" key="2">
    <source>
        <dbReference type="ARBA" id="ARBA00019822"/>
    </source>
</evidence>
<keyword evidence="10" id="KW-0654">Proteoglycan</keyword>
<evidence type="ECO:0000259" key="22">
    <source>
        <dbReference type="PROSITE" id="PS50041"/>
    </source>
</evidence>
<keyword evidence="4" id="KW-0597">Phosphoprotein</keyword>
<dbReference type="InterPro" id="IPR001304">
    <property type="entry name" value="C-type_lectin-like"/>
</dbReference>
<dbReference type="PANTHER" id="PTHR14789:SF9">
    <property type="entry name" value="THROMBOMODULIN"/>
    <property type="match status" value="1"/>
</dbReference>
<dbReference type="PROSITE" id="PS01187">
    <property type="entry name" value="EGF_CA"/>
    <property type="match status" value="1"/>
</dbReference>
<evidence type="ECO:0000256" key="11">
    <source>
        <dbReference type="ARBA" id="ARBA00022989"/>
    </source>
</evidence>
<dbReference type="PANTHER" id="PTHR14789">
    <property type="entry name" value="CHONDROLECTIN VARIANT CHODLFDELTAE"/>
    <property type="match status" value="1"/>
</dbReference>
<feature type="transmembrane region" description="Helical" evidence="20">
    <location>
        <begin position="298"/>
        <end position="319"/>
    </location>
</feature>
<dbReference type="InterPro" id="IPR000152">
    <property type="entry name" value="EGF-type_Asp/Asn_hydroxyl_site"/>
</dbReference>
<evidence type="ECO:0000313" key="23">
    <source>
        <dbReference type="Ensembl" id="ENSNMLP00000044888.1"/>
    </source>
</evidence>
<dbReference type="Pfam" id="PF09064">
    <property type="entry name" value="EGF_Tme5"/>
    <property type="match status" value="1"/>
</dbReference>
<reference evidence="23" key="2">
    <citation type="submission" date="2025-09" db="UniProtKB">
        <authorList>
            <consortium name="Ensembl"/>
        </authorList>
    </citation>
    <scope>IDENTIFICATION</scope>
</reference>